<dbReference type="RefSeq" id="XP_016261536.1">
    <property type="nucleotide sequence ID" value="XM_016408056.1"/>
</dbReference>
<accession>A0A0D2DFX3</accession>
<name>A0A0D2DFX3_9EURO</name>
<dbReference type="HOGENOM" id="CLU_2183961_0_0_1"/>
<dbReference type="EMBL" id="KN847337">
    <property type="protein sequence ID" value="KIW41320.1"/>
    <property type="molecule type" value="Genomic_DNA"/>
</dbReference>
<sequence length="109" mass="12587">MPIYQITLHDALGGLDHTALTERTVPNSQLLRSLWHKWSRVYLRGVLRVRHRSTQRYPGSDARVIIQNHIHVVQGLCSGSLLAHVGWLHSRRAVWICPFVPRTMSWTCI</sequence>
<gene>
    <name evidence="1" type="ORF">PV06_06889</name>
</gene>
<dbReference type="VEuPathDB" id="FungiDB:PV06_06889"/>
<organism evidence="1 2">
    <name type="scientific">Exophiala oligosperma</name>
    <dbReference type="NCBI Taxonomy" id="215243"/>
    <lineage>
        <taxon>Eukaryota</taxon>
        <taxon>Fungi</taxon>
        <taxon>Dikarya</taxon>
        <taxon>Ascomycota</taxon>
        <taxon>Pezizomycotina</taxon>
        <taxon>Eurotiomycetes</taxon>
        <taxon>Chaetothyriomycetidae</taxon>
        <taxon>Chaetothyriales</taxon>
        <taxon>Herpotrichiellaceae</taxon>
        <taxon>Exophiala</taxon>
    </lineage>
</organism>
<evidence type="ECO:0000313" key="2">
    <source>
        <dbReference type="Proteomes" id="UP000053342"/>
    </source>
</evidence>
<dbReference type="Proteomes" id="UP000053342">
    <property type="component" value="Unassembled WGS sequence"/>
</dbReference>
<protein>
    <submittedName>
        <fullName evidence="1">Uncharacterized protein</fullName>
    </submittedName>
</protein>
<reference evidence="1 2" key="1">
    <citation type="submission" date="2015-01" db="EMBL/GenBank/DDBJ databases">
        <title>The Genome Sequence of Exophiala oligosperma CBS72588.</title>
        <authorList>
            <consortium name="The Broad Institute Genomics Platform"/>
            <person name="Cuomo C."/>
            <person name="de Hoog S."/>
            <person name="Gorbushina A."/>
            <person name="Stielow B."/>
            <person name="Teixiera M."/>
            <person name="Abouelleil A."/>
            <person name="Chapman S.B."/>
            <person name="Priest M."/>
            <person name="Young S.K."/>
            <person name="Wortman J."/>
            <person name="Nusbaum C."/>
            <person name="Birren B."/>
        </authorList>
    </citation>
    <scope>NUCLEOTIDE SEQUENCE [LARGE SCALE GENOMIC DNA]</scope>
    <source>
        <strain evidence="1 2">CBS 72588</strain>
    </source>
</reference>
<proteinExistence type="predicted"/>
<evidence type="ECO:0000313" key="1">
    <source>
        <dbReference type="EMBL" id="KIW41320.1"/>
    </source>
</evidence>
<dbReference type="GeneID" id="27358963"/>
<keyword evidence="2" id="KW-1185">Reference proteome</keyword>
<dbReference type="AlphaFoldDB" id="A0A0D2DFX3"/>
<dbReference type="OrthoDB" id="4215304at2759"/>